<keyword evidence="4" id="KW-1185">Reference proteome</keyword>
<dbReference type="STRING" id="1050174.CEPID_12565"/>
<reference evidence="3 4" key="1">
    <citation type="submission" date="2015-05" db="EMBL/GenBank/DDBJ databases">
        <title>Complete genome sequence of Corynebacterium epidermidicanis DSM 45586, isolated from the skin of a dog suffering from pruritus.</title>
        <authorList>
            <person name="Ruckert C."/>
            <person name="Albersmeier A."/>
            <person name="Winkler A."/>
            <person name="Tauch A."/>
        </authorList>
    </citation>
    <scope>NUCLEOTIDE SEQUENCE [LARGE SCALE GENOMIC DNA]</scope>
    <source>
        <strain evidence="3 4">DSM 45586</strain>
    </source>
</reference>
<dbReference type="GO" id="GO:0003677">
    <property type="term" value="F:DNA binding"/>
    <property type="evidence" value="ECO:0007669"/>
    <property type="project" value="UniProtKB-KW"/>
</dbReference>
<dbReference type="PANTHER" id="PTHR30204">
    <property type="entry name" value="REDOX-CYCLING DRUG-SENSING TRANSCRIPTIONAL ACTIVATOR SOXR"/>
    <property type="match status" value="1"/>
</dbReference>
<dbReference type="InterPro" id="IPR000551">
    <property type="entry name" value="MerR-type_HTH_dom"/>
</dbReference>
<name>A0A0G3GUY8_9CORY</name>
<dbReference type="SUPFAM" id="SSF46955">
    <property type="entry name" value="Putative DNA-binding domain"/>
    <property type="match status" value="1"/>
</dbReference>
<dbReference type="InterPro" id="IPR009061">
    <property type="entry name" value="DNA-bd_dom_put_sf"/>
</dbReference>
<protein>
    <submittedName>
        <fullName evidence="3">Putative transcriptional regulator</fullName>
    </submittedName>
</protein>
<dbReference type="KEGG" id="cei:CEPID_12565"/>
<dbReference type="Pfam" id="PF13411">
    <property type="entry name" value="MerR_1"/>
    <property type="match status" value="1"/>
</dbReference>
<sequence length="246" mass="28263">MFIEGLQVKELAELNGTTVRTIRRYHQVGLLPIPENVGVREYGFPHVIRLARIRFLREAGLSLQQIGNMLSQTVDVQAELAATERDIDATIARLQHQKVLLAALKSRNHATQPSIPLPQTMANFYAEALSRASTAEVRRVIQRERQLVEFLIHSGAIQHIEDFWPQLLPPPEQFDLSMQVYLEFGELPELTPPEIQALATKHLSYFPPNWLWARCTNWWRRSWSAPQQNCCSWPFLTLMNTCTSPI</sequence>
<dbReference type="PANTHER" id="PTHR30204:SF93">
    <property type="entry name" value="HTH MERR-TYPE DOMAIN-CONTAINING PROTEIN"/>
    <property type="match status" value="1"/>
</dbReference>
<dbReference type="RefSeq" id="WP_052843591.1">
    <property type="nucleotide sequence ID" value="NZ_CP011541.1"/>
</dbReference>
<proteinExistence type="predicted"/>
<dbReference type="EMBL" id="CP011541">
    <property type="protein sequence ID" value="AKK04335.1"/>
    <property type="molecule type" value="Genomic_DNA"/>
</dbReference>
<gene>
    <name evidence="3" type="ORF">CEPID_12565</name>
</gene>
<dbReference type="PATRIC" id="fig|1050174.4.peg.2537"/>
<feature type="domain" description="HTH merR-type" evidence="2">
    <location>
        <begin position="5"/>
        <end position="72"/>
    </location>
</feature>
<evidence type="ECO:0000313" key="3">
    <source>
        <dbReference type="EMBL" id="AKK04335.1"/>
    </source>
</evidence>
<evidence type="ECO:0000256" key="1">
    <source>
        <dbReference type="ARBA" id="ARBA00023125"/>
    </source>
</evidence>
<organism evidence="3 4">
    <name type="scientific">Corynebacterium epidermidicanis</name>
    <dbReference type="NCBI Taxonomy" id="1050174"/>
    <lineage>
        <taxon>Bacteria</taxon>
        <taxon>Bacillati</taxon>
        <taxon>Actinomycetota</taxon>
        <taxon>Actinomycetes</taxon>
        <taxon>Mycobacteriales</taxon>
        <taxon>Corynebacteriaceae</taxon>
        <taxon>Corynebacterium</taxon>
    </lineage>
</organism>
<dbReference type="InterPro" id="IPR047057">
    <property type="entry name" value="MerR_fam"/>
</dbReference>
<dbReference type="GO" id="GO:0003700">
    <property type="term" value="F:DNA-binding transcription factor activity"/>
    <property type="evidence" value="ECO:0007669"/>
    <property type="project" value="InterPro"/>
</dbReference>
<dbReference type="AlphaFoldDB" id="A0A0G3GUY8"/>
<dbReference type="OrthoDB" id="4569196at2"/>
<dbReference type="SMART" id="SM00422">
    <property type="entry name" value="HTH_MERR"/>
    <property type="match status" value="1"/>
</dbReference>
<dbReference type="Gene3D" id="1.10.1660.10">
    <property type="match status" value="1"/>
</dbReference>
<dbReference type="CDD" id="cd00592">
    <property type="entry name" value="HTH_MerR-like"/>
    <property type="match status" value="1"/>
</dbReference>
<accession>A0A0G3GUY8</accession>
<dbReference type="Proteomes" id="UP000035368">
    <property type="component" value="Chromosome"/>
</dbReference>
<evidence type="ECO:0000313" key="4">
    <source>
        <dbReference type="Proteomes" id="UP000035368"/>
    </source>
</evidence>
<keyword evidence="1" id="KW-0238">DNA-binding</keyword>
<evidence type="ECO:0000259" key="2">
    <source>
        <dbReference type="PROSITE" id="PS50937"/>
    </source>
</evidence>
<dbReference type="PROSITE" id="PS50937">
    <property type="entry name" value="HTH_MERR_2"/>
    <property type="match status" value="1"/>
</dbReference>